<keyword evidence="1" id="KW-0472">Membrane</keyword>
<evidence type="ECO:0000313" key="2">
    <source>
        <dbReference type="EMBL" id="BDC98339.1"/>
    </source>
</evidence>
<dbReference type="Pfam" id="PF25589">
    <property type="entry name" value="DUF7935"/>
    <property type="match status" value="1"/>
</dbReference>
<name>A0ABN6L5C3_9BACT</name>
<keyword evidence="1" id="KW-1133">Transmembrane helix</keyword>
<dbReference type="EMBL" id="AP025292">
    <property type="protein sequence ID" value="BDC98339.1"/>
    <property type="molecule type" value="Genomic_DNA"/>
</dbReference>
<dbReference type="InterPro" id="IPR057695">
    <property type="entry name" value="DUF7935"/>
</dbReference>
<keyword evidence="3" id="KW-1185">Reference proteome</keyword>
<dbReference type="RefSeq" id="WP_332921146.1">
    <property type="nucleotide sequence ID" value="NZ_AP025292.1"/>
</dbReference>
<protein>
    <submittedName>
        <fullName evidence="2">Uncharacterized protein</fullName>
    </submittedName>
</protein>
<sequence length="172" mass="19972">MDLLFDFVKIILPAALVLYAMYLTTQSFLQKDFEKQLLSLKIKNSEVILPNRLQAYERICLFLERISPHNLLPRVNQSGMSANEFKQILGHEIREELNHNLSQQVYMSDDAWNLVRSTADRLIMLINEEAEKLSPKATSMELAKAVFERMAKEEDYITFALSSVKNEIRSIF</sequence>
<reference evidence="2 3" key="1">
    <citation type="submission" date="2021-12" db="EMBL/GenBank/DDBJ databases">
        <title>Genome sequencing of bacteria with rrn-lacking chromosome and rrn-plasmid.</title>
        <authorList>
            <person name="Anda M."/>
            <person name="Iwasaki W."/>
        </authorList>
    </citation>
    <scope>NUCLEOTIDE SEQUENCE [LARGE SCALE GENOMIC DNA]</scope>
    <source>
        <strain evidence="2 3">NBRC 101262</strain>
    </source>
</reference>
<organism evidence="2 3">
    <name type="scientific">Persicobacter psychrovividus</name>
    <dbReference type="NCBI Taxonomy" id="387638"/>
    <lineage>
        <taxon>Bacteria</taxon>
        <taxon>Pseudomonadati</taxon>
        <taxon>Bacteroidota</taxon>
        <taxon>Cytophagia</taxon>
        <taxon>Cytophagales</taxon>
        <taxon>Persicobacteraceae</taxon>
        <taxon>Persicobacter</taxon>
    </lineage>
</organism>
<keyword evidence="1" id="KW-0812">Transmembrane</keyword>
<proteinExistence type="predicted"/>
<feature type="transmembrane region" description="Helical" evidence="1">
    <location>
        <begin position="6"/>
        <end position="25"/>
    </location>
</feature>
<dbReference type="Proteomes" id="UP001354989">
    <property type="component" value="Chromosome"/>
</dbReference>
<evidence type="ECO:0000313" key="3">
    <source>
        <dbReference type="Proteomes" id="UP001354989"/>
    </source>
</evidence>
<gene>
    <name evidence="2" type="ORF">PEPS_06200</name>
</gene>
<accession>A0ABN6L5C3</accession>
<evidence type="ECO:0000256" key="1">
    <source>
        <dbReference type="SAM" id="Phobius"/>
    </source>
</evidence>